<evidence type="ECO:0000256" key="1">
    <source>
        <dbReference type="SAM" id="MobiDB-lite"/>
    </source>
</evidence>
<name>A0A3A8JW50_9BACT</name>
<feature type="compositionally biased region" description="Low complexity" evidence="1">
    <location>
        <begin position="14"/>
        <end position="27"/>
    </location>
</feature>
<dbReference type="AlphaFoldDB" id="A0A3A8JW50"/>
<dbReference type="RefSeq" id="WP_120605330.1">
    <property type="nucleotide sequence ID" value="NZ_RAWE01000113.1"/>
</dbReference>
<dbReference type="Proteomes" id="UP000268313">
    <property type="component" value="Unassembled WGS sequence"/>
</dbReference>
<evidence type="ECO:0000313" key="2">
    <source>
        <dbReference type="EMBL" id="RKG99455.1"/>
    </source>
</evidence>
<dbReference type="EMBL" id="RAWE01000113">
    <property type="protein sequence ID" value="RKG99455.1"/>
    <property type="molecule type" value="Genomic_DNA"/>
</dbReference>
<proteinExistence type="predicted"/>
<gene>
    <name evidence="2" type="ORF">D7X32_26375</name>
</gene>
<comment type="caution">
    <text evidence="2">The sequence shown here is derived from an EMBL/GenBank/DDBJ whole genome shotgun (WGS) entry which is preliminary data.</text>
</comment>
<keyword evidence="3" id="KW-1185">Reference proteome</keyword>
<feature type="region of interest" description="Disordered" evidence="1">
    <location>
        <begin position="1"/>
        <end position="36"/>
    </location>
</feature>
<evidence type="ECO:0000313" key="3">
    <source>
        <dbReference type="Proteomes" id="UP000268313"/>
    </source>
</evidence>
<sequence>MRGFEARNKPRAMSPAASSAGHPHAGGVEAGSSENRLETFKPPARFVAYLAAMTVGMGRME</sequence>
<organism evidence="2 3">
    <name type="scientific">Corallococcus carmarthensis</name>
    <dbReference type="NCBI Taxonomy" id="2316728"/>
    <lineage>
        <taxon>Bacteria</taxon>
        <taxon>Pseudomonadati</taxon>
        <taxon>Myxococcota</taxon>
        <taxon>Myxococcia</taxon>
        <taxon>Myxococcales</taxon>
        <taxon>Cystobacterineae</taxon>
        <taxon>Myxococcaceae</taxon>
        <taxon>Corallococcus</taxon>
    </lineage>
</organism>
<protein>
    <submittedName>
        <fullName evidence="2">Uncharacterized protein</fullName>
    </submittedName>
</protein>
<reference evidence="3" key="1">
    <citation type="submission" date="2018-09" db="EMBL/GenBank/DDBJ databases">
        <authorList>
            <person name="Livingstone P.G."/>
            <person name="Whitworth D.E."/>
        </authorList>
    </citation>
    <scope>NUCLEOTIDE SEQUENCE [LARGE SCALE GENOMIC DNA]</scope>
    <source>
        <strain evidence="3">CA043D</strain>
    </source>
</reference>
<accession>A0A3A8JW50</accession>